<feature type="compositionally biased region" description="Basic and acidic residues" evidence="8">
    <location>
        <begin position="1068"/>
        <end position="1083"/>
    </location>
</feature>
<dbReference type="CDD" id="cd00082">
    <property type="entry name" value="HisKA"/>
    <property type="match status" value="1"/>
</dbReference>
<organism evidence="13 14">
    <name type="scientific">Bacteroides gallinaceum</name>
    <dbReference type="NCBI Taxonomy" id="1462571"/>
    <lineage>
        <taxon>Bacteria</taxon>
        <taxon>Pseudomonadati</taxon>
        <taxon>Bacteroidota</taxon>
        <taxon>Bacteroidia</taxon>
        <taxon>Bacteroidales</taxon>
        <taxon>Bacteroidaceae</taxon>
        <taxon>Bacteroides</taxon>
    </lineage>
</organism>
<keyword evidence="5" id="KW-0238">DNA-binding</keyword>
<protein>
    <recommendedName>
        <fullName evidence="2">histidine kinase</fullName>
        <ecNumber evidence="2">2.7.13.3</ecNumber>
    </recommendedName>
</protein>
<gene>
    <name evidence="13" type="ORF">QUW60_08820</name>
</gene>
<evidence type="ECO:0000256" key="3">
    <source>
        <dbReference type="ARBA" id="ARBA00022553"/>
    </source>
</evidence>
<evidence type="ECO:0000256" key="5">
    <source>
        <dbReference type="ARBA" id="ARBA00023125"/>
    </source>
</evidence>
<evidence type="ECO:0000256" key="4">
    <source>
        <dbReference type="ARBA" id="ARBA00023015"/>
    </source>
</evidence>
<dbReference type="InterPro" id="IPR036890">
    <property type="entry name" value="HATPase_C_sf"/>
</dbReference>
<proteinExistence type="predicted"/>
<feature type="modified residue" description="4-aspartylphosphate" evidence="7">
    <location>
        <position position="1144"/>
    </location>
</feature>
<dbReference type="InterPro" id="IPR018062">
    <property type="entry name" value="HTH_AraC-typ_CS"/>
</dbReference>
<evidence type="ECO:0000259" key="12">
    <source>
        <dbReference type="PROSITE" id="PS50110"/>
    </source>
</evidence>
<feature type="domain" description="Histidine kinase" evidence="11">
    <location>
        <begin position="844"/>
        <end position="1062"/>
    </location>
</feature>
<comment type="caution">
    <text evidence="13">The sequence shown here is derived from an EMBL/GenBank/DDBJ whole genome shotgun (WGS) entry which is preliminary data.</text>
</comment>
<reference evidence="13 14" key="1">
    <citation type="submission" date="2023-06" db="EMBL/GenBank/DDBJ databases">
        <authorList>
            <person name="Zeman M."/>
            <person name="Kubasova T."/>
            <person name="Jahodarova E."/>
            <person name="Nykrynova M."/>
            <person name="Rychlik I."/>
        </authorList>
    </citation>
    <scope>NUCLEOTIDE SEQUENCE [LARGE SCALE GENOMIC DNA]</scope>
    <source>
        <strain evidence="13 14">109_WCHN</strain>
    </source>
</reference>
<dbReference type="Pfam" id="PF02518">
    <property type="entry name" value="HATPase_c"/>
    <property type="match status" value="1"/>
</dbReference>
<evidence type="ECO:0000256" key="2">
    <source>
        <dbReference type="ARBA" id="ARBA00012438"/>
    </source>
</evidence>
<dbReference type="PANTHER" id="PTHR43547">
    <property type="entry name" value="TWO-COMPONENT HISTIDINE KINASE"/>
    <property type="match status" value="1"/>
</dbReference>
<dbReference type="Gene3D" id="1.10.10.60">
    <property type="entry name" value="Homeodomain-like"/>
    <property type="match status" value="2"/>
</dbReference>
<evidence type="ECO:0000256" key="6">
    <source>
        <dbReference type="ARBA" id="ARBA00023163"/>
    </source>
</evidence>
<dbReference type="Pfam" id="PF07494">
    <property type="entry name" value="Reg_prop"/>
    <property type="match status" value="4"/>
</dbReference>
<dbReference type="SMART" id="SM00387">
    <property type="entry name" value="HATPase_c"/>
    <property type="match status" value="1"/>
</dbReference>
<dbReference type="Pfam" id="PF00512">
    <property type="entry name" value="HisKA"/>
    <property type="match status" value="1"/>
</dbReference>
<evidence type="ECO:0000259" key="11">
    <source>
        <dbReference type="PROSITE" id="PS50109"/>
    </source>
</evidence>
<evidence type="ECO:0000256" key="8">
    <source>
        <dbReference type="SAM" id="MobiDB-lite"/>
    </source>
</evidence>
<feature type="domain" description="HTH araC/xylS-type" evidence="10">
    <location>
        <begin position="1252"/>
        <end position="1351"/>
    </location>
</feature>
<dbReference type="InterPro" id="IPR001789">
    <property type="entry name" value="Sig_transdc_resp-reg_receiver"/>
</dbReference>
<dbReference type="PRINTS" id="PR00344">
    <property type="entry name" value="BCTRLSENSOR"/>
</dbReference>
<dbReference type="PROSITE" id="PS50109">
    <property type="entry name" value="HIS_KIN"/>
    <property type="match status" value="1"/>
</dbReference>
<dbReference type="SUPFAM" id="SSF63829">
    <property type="entry name" value="Calcium-dependent phosphotriesterase"/>
    <property type="match status" value="3"/>
</dbReference>
<dbReference type="InterPro" id="IPR013783">
    <property type="entry name" value="Ig-like_fold"/>
</dbReference>
<keyword evidence="9" id="KW-1133">Transmembrane helix</keyword>
<dbReference type="InterPro" id="IPR005467">
    <property type="entry name" value="His_kinase_dom"/>
</dbReference>
<dbReference type="Proteomes" id="UP001169458">
    <property type="component" value="Unassembled WGS sequence"/>
</dbReference>
<dbReference type="EMBL" id="JAUDEN010000013">
    <property type="protein sequence ID" value="MDM8325325.1"/>
    <property type="molecule type" value="Genomic_DNA"/>
</dbReference>
<dbReference type="InterPro" id="IPR009057">
    <property type="entry name" value="Homeodomain-like_sf"/>
</dbReference>
<dbReference type="SUPFAM" id="SSF52172">
    <property type="entry name" value="CheY-like"/>
    <property type="match status" value="1"/>
</dbReference>
<dbReference type="InterPro" id="IPR011006">
    <property type="entry name" value="CheY-like_superfamily"/>
</dbReference>
<dbReference type="SMART" id="SM00388">
    <property type="entry name" value="HisKA"/>
    <property type="match status" value="1"/>
</dbReference>
<keyword evidence="14" id="KW-1185">Reference proteome</keyword>
<sequence length="1353" mass="153566">MIRRTYIKIMTGFAALLLLAIGNGEVRAQSEFTFKRLDVTDGMASNYVVDITQDEQEYIWIASESGLSRFDGKRFTTYNISNSNISSNELNVLFYNSYDDAVWIGTQRNGICLYDCKQQRFTRFFRSGELITDDVTNIVPAADGGLWIVHYHLGIDYYSNKEKKFTSYKASDIKGLEGNYWCAADDGKGHLLVGKNTNGLSVVDLKTRQCKNFMHVPNDPNSLPGNCVKSIFIDNTGNIWVGTSNGLALFNLEEGTFTVFRHNPENKYSLISNQVNDIGQDKEGRIWICTYMGGASILDLHANSFTRPEDTHFKNITFTGNKHGLSSPNARCFMQDCFGNIWLGNYRGGVDFLSYKKPDFQTLDFLRMMDGQLIGKQVWGLALDNEGHLWAGGENEIVMFDGKDIKKVISLKDKTIPFTHVSHIHTGKNGMLWLGMYCNGLLKCNPKTTEVTRIAIPDEPDAEVCCFFEEEGILWIGTQEGLYTLRNGAVKREENITRQMPDHMIHGITRDKEGKLWVGTFGKGLFVFDKNQKLVKRIETSDGLASNAVNAIYKDSKNELWVATRAGVAHISDTKNYTLHIYGNKQGLRTENVRAVIEDNKSQIWLSTNGGISLWRPDKQRFYNYGHQQGVPQTDFMDGSVCKDKDGTIYFGSQNGVCYFTPEQLTDNNSRIKIKITGIKSYGNKSKSLEEAVLERTDNESVKVSHHNNTIAVTFNVMDYTLSSEAEYAYMMEGLTKTWFETGEENEMIFRNLSPGTYKFKVKARLLNQEWGEDFASMKITVSPPLWLTWYAKLLYVIICAGILYLIVRFYKRKLALESRLSLEHHQHEIDKKLNNERLRFYTNITHELRTPLTLILGPLEDLLADRTLSPKHLNKISIIRDSANRLLNLINQILEFRKTETENRKLKVAQDDLGKLIQEIGLKYKELNQNPNVDISTEIKTESTSICFDREIITIILDNLMSNALKYTPKGEIILQLSSCEENGVAYTEISVKDTGHGISKESLNHIFERYYQGDSKYQASGSGIGLALVKSLADIHQATIKVNSEPEKGSEFILRLLTENTYPNAERKIVAQPDRPEEQKPESANIETDENKPLILVVEDNRDISEYIRSSFESIYDVLIANDGKEGWEIASTRIPNIVVSDIMMPVMDGIELCKMIKEDMRTSHIPVILLTAKDTLQDKEEGYAAGADSFITKPFSARLLASRINNILNNRRKIAANLVPSTPEAEKEASQAMESQENNLNKLDKEFLKKVTDIVEENLSMDKMDVAFIADKMCMSHSTLYRKIKGLTDMSVNEFIRKIKMRKSVELLADGEHSIAEISDLTGFSSVAYFRQCFKDEYGMAPSEYLRKKI</sequence>
<dbReference type="SUPFAM" id="SSF47384">
    <property type="entry name" value="Homodimeric domain of signal transducing histidine kinase"/>
    <property type="match status" value="1"/>
</dbReference>
<feature type="domain" description="Response regulatory" evidence="12">
    <location>
        <begin position="1096"/>
        <end position="1211"/>
    </location>
</feature>
<keyword evidence="3 7" id="KW-0597">Phosphoprotein</keyword>
<dbReference type="PROSITE" id="PS01124">
    <property type="entry name" value="HTH_ARAC_FAMILY_2"/>
    <property type="match status" value="1"/>
</dbReference>
<accession>A0ABT7VG95</accession>
<comment type="catalytic activity">
    <reaction evidence="1">
        <text>ATP + protein L-histidine = ADP + protein N-phospho-L-histidine.</text>
        <dbReference type="EC" id="2.7.13.3"/>
    </reaction>
</comment>
<evidence type="ECO:0000256" key="7">
    <source>
        <dbReference type="PROSITE-ProRule" id="PRU00169"/>
    </source>
</evidence>
<name>A0ABT7VG95_9BACE</name>
<dbReference type="RefSeq" id="WP_289559912.1">
    <property type="nucleotide sequence ID" value="NZ_JAUDEN010000013.1"/>
</dbReference>
<dbReference type="Gene3D" id="2.130.10.10">
    <property type="entry name" value="YVTN repeat-like/Quinoprotein amine dehydrogenase"/>
    <property type="match status" value="2"/>
</dbReference>
<evidence type="ECO:0000313" key="13">
    <source>
        <dbReference type="EMBL" id="MDM8325325.1"/>
    </source>
</evidence>
<dbReference type="Gene3D" id="3.30.565.10">
    <property type="entry name" value="Histidine kinase-like ATPase, C-terminal domain"/>
    <property type="match status" value="1"/>
</dbReference>
<dbReference type="InterPro" id="IPR003661">
    <property type="entry name" value="HisK_dim/P_dom"/>
</dbReference>
<keyword evidence="4" id="KW-0805">Transcription regulation</keyword>
<dbReference type="InterPro" id="IPR018060">
    <property type="entry name" value="HTH_AraC"/>
</dbReference>
<dbReference type="InterPro" id="IPR036097">
    <property type="entry name" value="HisK_dim/P_sf"/>
</dbReference>
<dbReference type="SUPFAM" id="SSF46689">
    <property type="entry name" value="Homeodomain-like"/>
    <property type="match status" value="1"/>
</dbReference>
<dbReference type="Gene3D" id="1.10.287.130">
    <property type="match status" value="1"/>
</dbReference>
<dbReference type="Pfam" id="PF00072">
    <property type="entry name" value="Response_reg"/>
    <property type="match status" value="1"/>
</dbReference>
<dbReference type="Pfam" id="PF12833">
    <property type="entry name" value="HTH_18"/>
    <property type="match status" value="1"/>
</dbReference>
<dbReference type="InterPro" id="IPR011110">
    <property type="entry name" value="Reg_prop"/>
</dbReference>
<dbReference type="InterPro" id="IPR015943">
    <property type="entry name" value="WD40/YVTN_repeat-like_dom_sf"/>
</dbReference>
<dbReference type="PROSITE" id="PS50110">
    <property type="entry name" value="RESPONSE_REGULATORY"/>
    <property type="match status" value="1"/>
</dbReference>
<keyword evidence="6" id="KW-0804">Transcription</keyword>
<feature type="transmembrane region" description="Helical" evidence="9">
    <location>
        <begin position="787"/>
        <end position="808"/>
    </location>
</feature>
<dbReference type="SMART" id="SM00342">
    <property type="entry name" value="HTH_ARAC"/>
    <property type="match status" value="1"/>
</dbReference>
<keyword evidence="9" id="KW-0472">Membrane</keyword>
<reference evidence="14" key="2">
    <citation type="submission" date="2023-07" db="EMBL/GenBank/DDBJ databases">
        <title>Identification and characterization of horizontal gene transfer across gut microbiota members of farm animals based on homology search.</title>
        <authorList>
            <person name="Schwarzerova J."/>
            <person name="Nykrynova M."/>
            <person name="Jureckova K."/>
            <person name="Cejkova D."/>
            <person name="Rychlik I."/>
        </authorList>
    </citation>
    <scope>NUCLEOTIDE SEQUENCE [LARGE SCALE GENOMIC DNA]</scope>
    <source>
        <strain evidence="14">109_WCHN</strain>
    </source>
</reference>
<dbReference type="EC" id="2.7.13.3" evidence="2"/>
<dbReference type="InterPro" id="IPR003594">
    <property type="entry name" value="HATPase_dom"/>
</dbReference>
<dbReference type="Gene3D" id="3.40.50.2300">
    <property type="match status" value="1"/>
</dbReference>
<evidence type="ECO:0000259" key="10">
    <source>
        <dbReference type="PROSITE" id="PS01124"/>
    </source>
</evidence>
<evidence type="ECO:0000313" key="14">
    <source>
        <dbReference type="Proteomes" id="UP001169458"/>
    </source>
</evidence>
<dbReference type="InterPro" id="IPR011123">
    <property type="entry name" value="Y_Y_Y"/>
</dbReference>
<dbReference type="Gene3D" id="2.60.40.10">
    <property type="entry name" value="Immunoglobulins"/>
    <property type="match status" value="1"/>
</dbReference>
<keyword evidence="9" id="KW-0812">Transmembrane</keyword>
<dbReference type="PROSITE" id="PS00041">
    <property type="entry name" value="HTH_ARAC_FAMILY_1"/>
    <property type="match status" value="1"/>
</dbReference>
<dbReference type="CDD" id="cd17574">
    <property type="entry name" value="REC_OmpR"/>
    <property type="match status" value="1"/>
</dbReference>
<dbReference type="InterPro" id="IPR004358">
    <property type="entry name" value="Sig_transdc_His_kin-like_C"/>
</dbReference>
<dbReference type="Pfam" id="PF07495">
    <property type="entry name" value="Y_Y_Y"/>
    <property type="match status" value="1"/>
</dbReference>
<evidence type="ECO:0000256" key="9">
    <source>
        <dbReference type="SAM" id="Phobius"/>
    </source>
</evidence>
<evidence type="ECO:0000256" key="1">
    <source>
        <dbReference type="ARBA" id="ARBA00000085"/>
    </source>
</evidence>
<dbReference type="SUPFAM" id="SSF55874">
    <property type="entry name" value="ATPase domain of HSP90 chaperone/DNA topoisomerase II/histidine kinase"/>
    <property type="match status" value="1"/>
</dbReference>
<dbReference type="SMART" id="SM00448">
    <property type="entry name" value="REC"/>
    <property type="match status" value="1"/>
</dbReference>
<dbReference type="PANTHER" id="PTHR43547:SF2">
    <property type="entry name" value="HYBRID SIGNAL TRANSDUCTION HISTIDINE KINASE C"/>
    <property type="match status" value="1"/>
</dbReference>
<feature type="region of interest" description="Disordered" evidence="8">
    <location>
        <begin position="1068"/>
        <end position="1089"/>
    </location>
</feature>